<dbReference type="GO" id="GO:0003677">
    <property type="term" value="F:DNA binding"/>
    <property type="evidence" value="ECO:0007669"/>
    <property type="project" value="UniProtKB-KW"/>
</dbReference>
<evidence type="ECO:0000313" key="2">
    <source>
        <dbReference type="EMBL" id="UTC29896.1"/>
    </source>
</evidence>
<reference evidence="2" key="1">
    <citation type="submission" date="2022-05" db="EMBL/GenBank/DDBJ databases">
        <authorList>
            <person name="Friedrich I."/>
            <person name="Poehlein A."/>
            <person name="Schneider D."/>
            <person name="Hertel R."/>
            <person name="Daniel R."/>
        </authorList>
    </citation>
    <scope>NUCLEOTIDE SEQUENCE</scope>
</reference>
<dbReference type="Proteomes" id="UP001057427">
    <property type="component" value="Segment"/>
</dbReference>
<dbReference type="Gene3D" id="1.10.260.40">
    <property type="entry name" value="lambda repressor-like DNA-binding domains"/>
    <property type="match status" value="1"/>
</dbReference>
<keyword evidence="2" id="KW-0238">DNA-binding</keyword>
<organism evidence="2 3">
    <name type="scientific">Brevundimonas phage vB_BgoS-Bajun</name>
    <dbReference type="NCBI Taxonomy" id="2948594"/>
    <lineage>
        <taxon>Viruses</taxon>
        <taxon>Duplodnaviria</taxon>
        <taxon>Heunggongvirae</taxon>
        <taxon>Uroviricota</taxon>
        <taxon>Caudoviricetes</taxon>
        <taxon>Dolichocephalovirinae</taxon>
    </lineage>
</organism>
<dbReference type="PROSITE" id="PS50943">
    <property type="entry name" value="HTH_CROC1"/>
    <property type="match status" value="1"/>
</dbReference>
<gene>
    <name evidence="2" type="ORF">BAJUN_02900</name>
</gene>
<evidence type="ECO:0000313" key="3">
    <source>
        <dbReference type="Proteomes" id="UP001057427"/>
    </source>
</evidence>
<dbReference type="InterPro" id="IPR010982">
    <property type="entry name" value="Lambda_DNA-bd_dom_sf"/>
</dbReference>
<sequence>MSPPTKTPHRVGSMIVKGSALENPQTVGQRITALRLALGLKSDDVAKTVTLEHKSGKREGQTTRLSRPAYNMYEIDQVKPTIPVIAQIAKTLKSTVGYIAAGEGEPHPIEQVTYNPKVDTFEPVDADDAAKRTPNLDHFDRKSLWSFDPAFLKERFDAAPHEIVLAQVDDFSPTLKPGDMAVIRREEEPGRGAAEFVFGWNDQLMAANVSRPARGGPYKVYSADRSFVEVEPGEINILGAVIGKIGIC</sequence>
<accession>A0A9E7N7Y2</accession>
<keyword evidence="3" id="KW-1185">Reference proteome</keyword>
<evidence type="ECO:0000259" key="1">
    <source>
        <dbReference type="PROSITE" id="PS50943"/>
    </source>
</evidence>
<dbReference type="InterPro" id="IPR001387">
    <property type="entry name" value="Cro/C1-type_HTH"/>
</dbReference>
<dbReference type="CDD" id="cd00093">
    <property type="entry name" value="HTH_XRE"/>
    <property type="match status" value="1"/>
</dbReference>
<feature type="domain" description="HTH cro/C1-type" evidence="1">
    <location>
        <begin position="65"/>
        <end position="99"/>
    </location>
</feature>
<dbReference type="SUPFAM" id="SSF47413">
    <property type="entry name" value="lambda repressor-like DNA-binding domains"/>
    <property type="match status" value="1"/>
</dbReference>
<protein>
    <submittedName>
        <fullName evidence="2">HTH domain DNA-binding protein</fullName>
    </submittedName>
</protein>
<proteinExistence type="predicted"/>
<name>A0A9E7N7Y2_9CAUD</name>
<dbReference type="EMBL" id="ON529858">
    <property type="protein sequence ID" value="UTC29896.1"/>
    <property type="molecule type" value="Genomic_DNA"/>
</dbReference>